<name>A0A439DSW1_9MYCO</name>
<accession>A0A439DSW1</accession>
<organism evidence="4 5">
    <name type="scientific">Mycolicibacterium elephantis DSM 44368</name>
    <dbReference type="NCBI Taxonomy" id="1335622"/>
    <lineage>
        <taxon>Bacteria</taxon>
        <taxon>Bacillati</taxon>
        <taxon>Actinomycetota</taxon>
        <taxon>Actinomycetes</taxon>
        <taxon>Mycobacteriales</taxon>
        <taxon>Mycobacteriaceae</taxon>
        <taxon>Mycolicibacterium</taxon>
    </lineage>
</organism>
<dbReference type="Proteomes" id="UP000287177">
    <property type="component" value="Unassembled WGS sequence"/>
</dbReference>
<reference evidence="4 5" key="1">
    <citation type="submission" date="2013-06" db="EMBL/GenBank/DDBJ databases">
        <title>The draft sequence of the Mycobacterium elephantis genome.</title>
        <authorList>
            <person name="Pettersson F.B."/>
            <person name="Das S."/>
            <person name="Dasgupta S."/>
            <person name="Bhattacharya A."/>
            <person name="Kirsebom L.A."/>
        </authorList>
    </citation>
    <scope>NUCLEOTIDE SEQUENCE [LARGE SCALE GENOMIC DNA]</scope>
    <source>
        <strain evidence="4 5">DSM 44368</strain>
    </source>
</reference>
<dbReference type="GO" id="GO:0004143">
    <property type="term" value="F:ATP-dependent diacylglycerol kinase activity"/>
    <property type="evidence" value="ECO:0007669"/>
    <property type="project" value="TreeGrafter"/>
</dbReference>
<feature type="domain" description="DAGKc" evidence="3">
    <location>
        <begin position="34"/>
        <end position="152"/>
    </location>
</feature>
<evidence type="ECO:0000259" key="3">
    <source>
        <dbReference type="PROSITE" id="PS50146"/>
    </source>
</evidence>
<dbReference type="EMBL" id="ATDN01000019">
    <property type="protein sequence ID" value="RWA19408.1"/>
    <property type="molecule type" value="Genomic_DNA"/>
</dbReference>
<dbReference type="InterPro" id="IPR016064">
    <property type="entry name" value="NAD/diacylglycerol_kinase_sf"/>
</dbReference>
<evidence type="ECO:0000256" key="1">
    <source>
        <dbReference type="ARBA" id="ARBA00001946"/>
    </source>
</evidence>
<keyword evidence="5" id="KW-1185">Reference proteome</keyword>
<dbReference type="Gene3D" id="2.60.200.40">
    <property type="match status" value="1"/>
</dbReference>
<comment type="cofactor">
    <cofactor evidence="1">
        <name>Mg(2+)</name>
        <dbReference type="ChEBI" id="CHEBI:18420"/>
    </cofactor>
</comment>
<evidence type="ECO:0000313" key="5">
    <source>
        <dbReference type="Proteomes" id="UP000287177"/>
    </source>
</evidence>
<proteinExistence type="inferred from homology"/>
<sequence length="357" mass="38290">MVVMVIKRAGRPTPARRRKQGQPHAAAGFVRLGSGLVRAVLIVNPNATSTTPAGRDLLAHALESRVKLTVAHTDHRGHAIEIARNSARDGVDVLIVHGGDGTVNEVVNGILDVGGPGAAAPAVGVVPGGSANVFARALGISPDPIEATNQLIDLLSSSRRRRTWRRIGLMDCGERWAVFTAGMGVDGDVVAAVEAQRSKGRKVTASRYVRVAIREVLASARKEPSLTLYLPDREPVTGVHFAFVSNASPWTYANNRPVWTNPTTTFETGLGVFAATSMSVWANLRLVRRMLSRRPRIEAKHLIRDDDVPWVRVTSDTAVACQIDGDFVGLRDSMTFTAVPDALSVLAPPAKTTSELQ</sequence>
<dbReference type="SUPFAM" id="SSF111331">
    <property type="entry name" value="NAD kinase/diacylglycerol kinase-like"/>
    <property type="match status" value="1"/>
</dbReference>
<dbReference type="GO" id="GO:0005886">
    <property type="term" value="C:plasma membrane"/>
    <property type="evidence" value="ECO:0007669"/>
    <property type="project" value="TreeGrafter"/>
</dbReference>
<comment type="caution">
    <text evidence="4">The sequence shown here is derived from an EMBL/GenBank/DDBJ whole genome shotgun (WGS) entry which is preliminary data.</text>
</comment>
<dbReference type="AlphaFoldDB" id="A0A439DSW1"/>
<comment type="similarity">
    <text evidence="2">Belongs to the diacylglycerol/lipid kinase family.</text>
</comment>
<dbReference type="PANTHER" id="PTHR12358:SF106">
    <property type="entry name" value="LIPID KINASE YEGS"/>
    <property type="match status" value="1"/>
</dbReference>
<dbReference type="Pfam" id="PF00781">
    <property type="entry name" value="DAGK_cat"/>
    <property type="match status" value="1"/>
</dbReference>
<evidence type="ECO:0000256" key="2">
    <source>
        <dbReference type="ARBA" id="ARBA00005983"/>
    </source>
</evidence>
<dbReference type="InterPro" id="IPR050187">
    <property type="entry name" value="Lipid_Phosphate_FormReg"/>
</dbReference>
<dbReference type="PANTHER" id="PTHR12358">
    <property type="entry name" value="SPHINGOSINE KINASE"/>
    <property type="match status" value="1"/>
</dbReference>
<dbReference type="PROSITE" id="PS50146">
    <property type="entry name" value="DAGK"/>
    <property type="match status" value="1"/>
</dbReference>
<dbReference type="Gene3D" id="3.40.50.10330">
    <property type="entry name" value="Probable inorganic polyphosphate/atp-NAD kinase, domain 1"/>
    <property type="match status" value="1"/>
</dbReference>
<dbReference type="InterPro" id="IPR001206">
    <property type="entry name" value="Diacylglycerol_kinase_cat_dom"/>
</dbReference>
<evidence type="ECO:0000313" key="4">
    <source>
        <dbReference type="EMBL" id="RWA19408.1"/>
    </source>
</evidence>
<dbReference type="SMART" id="SM00046">
    <property type="entry name" value="DAGKc"/>
    <property type="match status" value="1"/>
</dbReference>
<gene>
    <name evidence="4" type="ORF">MELE44368_21670</name>
</gene>
<dbReference type="InterPro" id="IPR017438">
    <property type="entry name" value="ATP-NAD_kinase_N"/>
</dbReference>
<protein>
    <submittedName>
        <fullName evidence="4">DeoR family transcriptional regulator</fullName>
    </submittedName>
</protein>